<dbReference type="Pfam" id="PF01553">
    <property type="entry name" value="Acyltransferase"/>
    <property type="match status" value="1"/>
</dbReference>
<dbReference type="EMBL" id="STGW01000005">
    <property type="protein sequence ID" value="THV13383.1"/>
    <property type="molecule type" value="Genomic_DNA"/>
</dbReference>
<dbReference type="SUPFAM" id="SSF69593">
    <property type="entry name" value="Glycerol-3-phosphate (1)-acyltransferase"/>
    <property type="match status" value="1"/>
</dbReference>
<dbReference type="PANTHER" id="PTHR10434:SF55">
    <property type="entry name" value="POSSIBLE ACYLTRANSFERASE"/>
    <property type="match status" value="1"/>
</dbReference>
<dbReference type="Proteomes" id="UP000307087">
    <property type="component" value="Unassembled WGS sequence"/>
</dbReference>
<keyword evidence="1 5" id="KW-0808">Transferase</keyword>
<dbReference type="CDD" id="cd07989">
    <property type="entry name" value="LPLAT_AGPAT-like"/>
    <property type="match status" value="1"/>
</dbReference>
<evidence type="ECO:0000256" key="2">
    <source>
        <dbReference type="ARBA" id="ARBA00023315"/>
    </source>
</evidence>
<dbReference type="InterPro" id="IPR002123">
    <property type="entry name" value="Plipid/glycerol_acylTrfase"/>
</dbReference>
<reference evidence="5 6" key="1">
    <citation type="journal article" date="2009" name="Int. J. Syst. Evol. Microbiol.">
        <title>Nocardioides caeni sp. nov., isolated from wastewater.</title>
        <authorList>
            <person name="Yoon J.H."/>
            <person name="Kang S.J."/>
            <person name="Park S."/>
            <person name="Kim W."/>
            <person name="Oh T.K."/>
        </authorList>
    </citation>
    <scope>NUCLEOTIDE SEQUENCE [LARGE SCALE GENOMIC DNA]</scope>
    <source>
        <strain evidence="5 6">DSM 23134</strain>
    </source>
</reference>
<dbReference type="PANTHER" id="PTHR10434">
    <property type="entry name" value="1-ACYL-SN-GLYCEROL-3-PHOSPHATE ACYLTRANSFERASE"/>
    <property type="match status" value="1"/>
</dbReference>
<sequence length="290" mass="31114">MQPARRPDQPTPPSWWSIPVTSPPAPNKSRAKDNDLRRCATCAARGSQGPGNHPVTSPGGHTDWGVAWWVAVVICKPVLILVRRRDWRGVERIPARGPAVLAANHISKLDPLLVAEMVLANGRIPALLAKSSLFEEKIVGRWFRAAGHVEVDRSHGADGFGAALTALRSGALLVVYPEGTITKDPDGGLMELKTGAVRLAIESGAPLIPVAQRGAEEILPAYSRRPKLFKRPTVTIDIGPPLDLTDLRQLGPGPEAAIAGTRRLADALAQMLDQLAERHGASDQSSRCRS</sequence>
<evidence type="ECO:0000313" key="5">
    <source>
        <dbReference type="EMBL" id="THV13383.1"/>
    </source>
</evidence>
<dbReference type="AlphaFoldDB" id="A0A4S8NAP4"/>
<protein>
    <submittedName>
        <fullName evidence="5">1-acyl-sn-glycerol-3-phosphate acyltransferase</fullName>
    </submittedName>
</protein>
<evidence type="ECO:0000256" key="1">
    <source>
        <dbReference type="ARBA" id="ARBA00022679"/>
    </source>
</evidence>
<accession>A0A4S8NAP4</accession>
<dbReference type="GO" id="GO:0005886">
    <property type="term" value="C:plasma membrane"/>
    <property type="evidence" value="ECO:0007669"/>
    <property type="project" value="TreeGrafter"/>
</dbReference>
<proteinExistence type="predicted"/>
<name>A0A4S8NAP4_9ACTN</name>
<keyword evidence="6" id="KW-1185">Reference proteome</keyword>
<gene>
    <name evidence="5" type="ORF">E9934_10525</name>
</gene>
<comment type="caution">
    <text evidence="5">The sequence shown here is derived from an EMBL/GenBank/DDBJ whole genome shotgun (WGS) entry which is preliminary data.</text>
</comment>
<dbReference type="GO" id="GO:0006654">
    <property type="term" value="P:phosphatidic acid biosynthetic process"/>
    <property type="evidence" value="ECO:0007669"/>
    <property type="project" value="TreeGrafter"/>
</dbReference>
<evidence type="ECO:0000256" key="3">
    <source>
        <dbReference type="SAM" id="MobiDB-lite"/>
    </source>
</evidence>
<dbReference type="OrthoDB" id="9806008at2"/>
<evidence type="ECO:0000259" key="4">
    <source>
        <dbReference type="SMART" id="SM00563"/>
    </source>
</evidence>
<keyword evidence="2 5" id="KW-0012">Acyltransferase</keyword>
<dbReference type="GO" id="GO:0003841">
    <property type="term" value="F:1-acylglycerol-3-phosphate O-acyltransferase activity"/>
    <property type="evidence" value="ECO:0007669"/>
    <property type="project" value="TreeGrafter"/>
</dbReference>
<organism evidence="5 6">
    <name type="scientific">Nocardioides caeni</name>
    <dbReference type="NCBI Taxonomy" id="574700"/>
    <lineage>
        <taxon>Bacteria</taxon>
        <taxon>Bacillati</taxon>
        <taxon>Actinomycetota</taxon>
        <taxon>Actinomycetes</taxon>
        <taxon>Propionibacteriales</taxon>
        <taxon>Nocardioidaceae</taxon>
        <taxon>Nocardioides</taxon>
    </lineage>
</organism>
<evidence type="ECO:0000313" key="6">
    <source>
        <dbReference type="Proteomes" id="UP000307087"/>
    </source>
</evidence>
<feature type="region of interest" description="Disordered" evidence="3">
    <location>
        <begin position="1"/>
        <end position="34"/>
    </location>
</feature>
<feature type="domain" description="Phospholipid/glycerol acyltransferase" evidence="4">
    <location>
        <begin position="99"/>
        <end position="215"/>
    </location>
</feature>
<dbReference type="SMART" id="SM00563">
    <property type="entry name" value="PlsC"/>
    <property type="match status" value="1"/>
</dbReference>